<dbReference type="NCBIfam" id="TIGR00571">
    <property type="entry name" value="dam"/>
    <property type="match status" value="1"/>
</dbReference>
<dbReference type="GO" id="GO:1904047">
    <property type="term" value="F:S-adenosyl-L-methionine binding"/>
    <property type="evidence" value="ECO:0007669"/>
    <property type="project" value="TreeGrafter"/>
</dbReference>
<evidence type="ECO:0000256" key="4">
    <source>
        <dbReference type="ARBA" id="ARBA00022679"/>
    </source>
</evidence>
<dbReference type="SUPFAM" id="SSF53335">
    <property type="entry name" value="S-adenosyl-L-methionine-dependent methyltransferases"/>
    <property type="match status" value="1"/>
</dbReference>
<keyword evidence="4 7" id="KW-0808">Transferase</keyword>
<keyword evidence="5" id="KW-0949">S-adenosyl-L-methionine</keyword>
<dbReference type="GO" id="GO:0043565">
    <property type="term" value="F:sequence-specific DNA binding"/>
    <property type="evidence" value="ECO:0007669"/>
    <property type="project" value="TreeGrafter"/>
</dbReference>
<dbReference type="Pfam" id="PF02086">
    <property type="entry name" value="MethyltransfD12"/>
    <property type="match status" value="1"/>
</dbReference>
<dbReference type="GO" id="GO:0009307">
    <property type="term" value="P:DNA restriction-modification system"/>
    <property type="evidence" value="ECO:0007669"/>
    <property type="project" value="InterPro"/>
</dbReference>
<evidence type="ECO:0000313" key="8">
    <source>
        <dbReference type="Proteomes" id="UP000051906"/>
    </source>
</evidence>
<dbReference type="PANTHER" id="PTHR30481">
    <property type="entry name" value="DNA ADENINE METHYLASE"/>
    <property type="match status" value="1"/>
</dbReference>
<comment type="catalytic activity">
    <reaction evidence="6">
        <text>a 2'-deoxyadenosine in DNA + S-adenosyl-L-methionine = an N(6)-methyl-2'-deoxyadenosine in DNA + S-adenosyl-L-homocysteine + H(+)</text>
        <dbReference type="Rhea" id="RHEA:15197"/>
        <dbReference type="Rhea" id="RHEA-COMP:12418"/>
        <dbReference type="Rhea" id="RHEA-COMP:12419"/>
        <dbReference type="ChEBI" id="CHEBI:15378"/>
        <dbReference type="ChEBI" id="CHEBI:57856"/>
        <dbReference type="ChEBI" id="CHEBI:59789"/>
        <dbReference type="ChEBI" id="CHEBI:90615"/>
        <dbReference type="ChEBI" id="CHEBI:90616"/>
        <dbReference type="EC" id="2.1.1.72"/>
    </reaction>
</comment>
<dbReference type="EMBL" id="JQCA01000165">
    <property type="protein sequence ID" value="KRN97637.1"/>
    <property type="molecule type" value="Genomic_DNA"/>
</dbReference>
<dbReference type="Gene3D" id="1.10.1020.10">
    <property type="entry name" value="Adenine-specific Methyltransferase, Domain 2"/>
    <property type="match status" value="1"/>
</dbReference>
<evidence type="ECO:0000313" key="7">
    <source>
        <dbReference type="EMBL" id="KRN97637.1"/>
    </source>
</evidence>
<dbReference type="GO" id="GO:0009007">
    <property type="term" value="F:site-specific DNA-methyltransferase (adenine-specific) activity"/>
    <property type="evidence" value="ECO:0007669"/>
    <property type="project" value="UniProtKB-EC"/>
</dbReference>
<evidence type="ECO:0000256" key="2">
    <source>
        <dbReference type="ARBA" id="ARBA00011900"/>
    </source>
</evidence>
<dbReference type="InterPro" id="IPR012327">
    <property type="entry name" value="MeTrfase_D12"/>
</dbReference>
<protein>
    <recommendedName>
        <fullName evidence="2">site-specific DNA-methyltransferase (adenine-specific)</fullName>
        <ecNumber evidence="2">2.1.1.72</ecNumber>
    </recommendedName>
</protein>
<comment type="similarity">
    <text evidence="1">Belongs to the N(4)/N(6)-methyltransferase family.</text>
</comment>
<name>A0A0R2LCP1_9LACO</name>
<evidence type="ECO:0000256" key="5">
    <source>
        <dbReference type="ARBA" id="ARBA00022691"/>
    </source>
</evidence>
<dbReference type="STRING" id="616990.IV54_GL001212"/>
<dbReference type="InterPro" id="IPR029063">
    <property type="entry name" value="SAM-dependent_MTases_sf"/>
</dbReference>
<evidence type="ECO:0000256" key="6">
    <source>
        <dbReference type="ARBA" id="ARBA00047942"/>
    </source>
</evidence>
<evidence type="ECO:0000256" key="3">
    <source>
        <dbReference type="ARBA" id="ARBA00022603"/>
    </source>
</evidence>
<dbReference type="Proteomes" id="UP000051906">
    <property type="component" value="Unassembled WGS sequence"/>
</dbReference>
<dbReference type="InterPro" id="IPR023095">
    <property type="entry name" value="Ade_MeTrfase_dom_2"/>
</dbReference>
<dbReference type="PANTHER" id="PTHR30481:SF3">
    <property type="entry name" value="DNA ADENINE METHYLASE"/>
    <property type="match status" value="1"/>
</dbReference>
<proteinExistence type="inferred from homology"/>
<keyword evidence="8" id="KW-1185">Reference proteome</keyword>
<accession>A0A0R2LCP1</accession>
<dbReference type="Gene3D" id="3.40.50.150">
    <property type="entry name" value="Vaccinia Virus protein VP39"/>
    <property type="match status" value="1"/>
</dbReference>
<keyword evidence="3 7" id="KW-0489">Methyltransferase</keyword>
<organism evidence="7 8">
    <name type="scientific">Levilactobacillus paucivorans</name>
    <dbReference type="NCBI Taxonomy" id="616990"/>
    <lineage>
        <taxon>Bacteria</taxon>
        <taxon>Bacillati</taxon>
        <taxon>Bacillota</taxon>
        <taxon>Bacilli</taxon>
        <taxon>Lactobacillales</taxon>
        <taxon>Lactobacillaceae</taxon>
        <taxon>Levilactobacillus</taxon>
    </lineage>
</organism>
<dbReference type="EC" id="2.1.1.72" evidence="2"/>
<sequence>MIRSFLNYPGGKYRILDQIRPLFPKKYARFVDLFTGSAVVAVNNYDSEARVEAYDINGPLIRLLKYVQRTEISDLMRSVISIIEEYDLTDTFSHGYEYYGANSGSGLSSINKNAYIKLRDVYNNQESQNRSPIFLYVLIVFGFNNQIRFNNSGKFNNPVGKRDFNKNMRDKLIEFSIQVKNMDITFGRADFRLIDNRKQDSFFYVDPPYLITTAVYNENGGWTAKDENDLLAFLDEVDQNGNKFALSNVFENKGQMNELLIDWSSKYNVHHIDRDYGNSNYQHRTRNGKTDEVLITNY</sequence>
<dbReference type="GO" id="GO:0006298">
    <property type="term" value="P:mismatch repair"/>
    <property type="evidence" value="ECO:0007669"/>
    <property type="project" value="TreeGrafter"/>
</dbReference>
<dbReference type="GO" id="GO:0032259">
    <property type="term" value="P:methylation"/>
    <property type="evidence" value="ECO:0007669"/>
    <property type="project" value="UniProtKB-KW"/>
</dbReference>
<dbReference type="PRINTS" id="PR00505">
    <property type="entry name" value="D12N6MTFRASE"/>
</dbReference>
<dbReference type="PIRSF" id="PIRSF000398">
    <property type="entry name" value="M_m6A_EcoRV"/>
    <property type="match status" value="1"/>
</dbReference>
<dbReference type="PATRIC" id="fig|616990.3.peg.1302"/>
<gene>
    <name evidence="7" type="ORF">IV54_GL001212</name>
</gene>
<comment type="caution">
    <text evidence="7">The sequence shown here is derived from an EMBL/GenBank/DDBJ whole genome shotgun (WGS) entry which is preliminary data.</text>
</comment>
<evidence type="ECO:0000256" key="1">
    <source>
        <dbReference type="ARBA" id="ARBA00006594"/>
    </source>
</evidence>
<dbReference type="RefSeq" id="WP_057879345.1">
    <property type="nucleotide sequence ID" value="NZ_JQCA01000165.1"/>
</dbReference>
<dbReference type="InterPro" id="IPR012263">
    <property type="entry name" value="M_m6A_EcoRV"/>
</dbReference>
<dbReference type="AlphaFoldDB" id="A0A0R2LCP1"/>
<reference evidence="7 8" key="1">
    <citation type="journal article" date="2015" name="Genome Announc.">
        <title>Expanding the biotechnology potential of lactobacilli through comparative genomics of 213 strains and associated genera.</title>
        <authorList>
            <person name="Sun Z."/>
            <person name="Harris H.M."/>
            <person name="McCann A."/>
            <person name="Guo C."/>
            <person name="Argimon S."/>
            <person name="Zhang W."/>
            <person name="Yang X."/>
            <person name="Jeffery I.B."/>
            <person name="Cooney J.C."/>
            <person name="Kagawa T.F."/>
            <person name="Liu W."/>
            <person name="Song Y."/>
            <person name="Salvetti E."/>
            <person name="Wrobel A."/>
            <person name="Rasinkangas P."/>
            <person name="Parkhill J."/>
            <person name="Rea M.C."/>
            <person name="O'Sullivan O."/>
            <person name="Ritari J."/>
            <person name="Douillard F.P."/>
            <person name="Paul Ross R."/>
            <person name="Yang R."/>
            <person name="Briner A.E."/>
            <person name="Felis G.E."/>
            <person name="de Vos W.M."/>
            <person name="Barrangou R."/>
            <person name="Klaenhammer T.R."/>
            <person name="Caufield P.W."/>
            <person name="Cui Y."/>
            <person name="Zhang H."/>
            <person name="O'Toole P.W."/>
        </authorList>
    </citation>
    <scope>NUCLEOTIDE SEQUENCE [LARGE SCALE GENOMIC DNA]</scope>
    <source>
        <strain evidence="7 8">DSM 22467</strain>
    </source>
</reference>